<evidence type="ECO:0008006" key="3">
    <source>
        <dbReference type="Google" id="ProtNLM"/>
    </source>
</evidence>
<keyword evidence="2" id="KW-1185">Reference proteome</keyword>
<organism evidence="1 2">
    <name type="scientific">Jannaschia seosinensis</name>
    <dbReference type="NCBI Taxonomy" id="313367"/>
    <lineage>
        <taxon>Bacteria</taxon>
        <taxon>Pseudomonadati</taxon>
        <taxon>Pseudomonadota</taxon>
        <taxon>Alphaproteobacteria</taxon>
        <taxon>Rhodobacterales</taxon>
        <taxon>Roseobacteraceae</taxon>
        <taxon>Jannaschia</taxon>
    </lineage>
</organism>
<dbReference type="EMBL" id="CYPR01000101">
    <property type="protein sequence ID" value="CUH38916.1"/>
    <property type="molecule type" value="Genomic_DNA"/>
</dbReference>
<protein>
    <recommendedName>
        <fullName evidence="3">Flagellin N-methylase</fullName>
    </recommendedName>
</protein>
<dbReference type="AlphaFoldDB" id="A0A0M7BCB5"/>
<name>A0A0M7BCB5_9RHOB</name>
<dbReference type="STRING" id="313367.JSE7799_01635"/>
<sequence length="122" mass="12902">MTERARTGLLAWLDAQPARPADDLIRDLSRGVAATAIGRTMLAQIPMPEGLACAAGCAFCCILPGEDGGTLTAYEARPMIRRSYVSRDATACKAIADGWPAPCRARQALRALLQPGPRGLPP</sequence>
<dbReference type="RefSeq" id="WP_055663173.1">
    <property type="nucleotide sequence ID" value="NZ_CYPR01000101.1"/>
</dbReference>
<gene>
    <name evidence="1" type="ORF">JSE7799_01635</name>
</gene>
<evidence type="ECO:0000313" key="2">
    <source>
        <dbReference type="Proteomes" id="UP000049455"/>
    </source>
</evidence>
<dbReference type="Proteomes" id="UP000049455">
    <property type="component" value="Unassembled WGS sequence"/>
</dbReference>
<dbReference type="OrthoDB" id="259086at2"/>
<reference evidence="1 2" key="1">
    <citation type="submission" date="2015-09" db="EMBL/GenBank/DDBJ databases">
        <authorList>
            <person name="Jackson K.R."/>
            <person name="Lunt B.L."/>
            <person name="Fisher J.N.B."/>
            <person name="Gardner A.V."/>
            <person name="Bailey M.E."/>
            <person name="Deus L.M."/>
            <person name="Earl A.S."/>
            <person name="Gibby P.D."/>
            <person name="Hartmann K.A."/>
            <person name="Liu J.E."/>
            <person name="Manci A.M."/>
            <person name="Nielsen D.A."/>
            <person name="Solomon M.B."/>
            <person name="Breakwell D.P."/>
            <person name="Burnett S.H."/>
            <person name="Grose J.H."/>
        </authorList>
    </citation>
    <scope>NUCLEOTIDE SEQUENCE [LARGE SCALE GENOMIC DNA]</scope>
    <source>
        <strain evidence="1 2">CECT 7799</strain>
    </source>
</reference>
<evidence type="ECO:0000313" key="1">
    <source>
        <dbReference type="EMBL" id="CUH38916.1"/>
    </source>
</evidence>
<proteinExistence type="predicted"/>
<accession>A0A0M7BCB5</accession>